<feature type="region of interest" description="Disordered" evidence="1">
    <location>
        <begin position="1"/>
        <end position="32"/>
    </location>
</feature>
<accession>A0A9D4F8A2</accession>
<evidence type="ECO:0000313" key="2">
    <source>
        <dbReference type="EMBL" id="KAH3791775.1"/>
    </source>
</evidence>
<dbReference type="AlphaFoldDB" id="A0A9D4F8A2"/>
<name>A0A9D4F8A2_DREPO</name>
<evidence type="ECO:0000313" key="3">
    <source>
        <dbReference type="Proteomes" id="UP000828390"/>
    </source>
</evidence>
<protein>
    <submittedName>
        <fullName evidence="2">Uncharacterized protein</fullName>
    </submittedName>
</protein>
<keyword evidence="3" id="KW-1185">Reference proteome</keyword>
<evidence type="ECO:0000256" key="1">
    <source>
        <dbReference type="SAM" id="MobiDB-lite"/>
    </source>
</evidence>
<gene>
    <name evidence="2" type="ORF">DPMN_145265</name>
</gene>
<comment type="caution">
    <text evidence="2">The sequence shown here is derived from an EMBL/GenBank/DDBJ whole genome shotgun (WGS) entry which is preliminary data.</text>
</comment>
<reference evidence="2" key="1">
    <citation type="journal article" date="2019" name="bioRxiv">
        <title>The Genome of the Zebra Mussel, Dreissena polymorpha: A Resource for Invasive Species Research.</title>
        <authorList>
            <person name="McCartney M.A."/>
            <person name="Auch B."/>
            <person name="Kono T."/>
            <person name="Mallez S."/>
            <person name="Zhang Y."/>
            <person name="Obille A."/>
            <person name="Becker A."/>
            <person name="Abrahante J.E."/>
            <person name="Garbe J."/>
            <person name="Badalamenti J.P."/>
            <person name="Herman A."/>
            <person name="Mangelson H."/>
            <person name="Liachko I."/>
            <person name="Sullivan S."/>
            <person name="Sone E.D."/>
            <person name="Koren S."/>
            <person name="Silverstein K.A.T."/>
            <person name="Beckman K.B."/>
            <person name="Gohl D.M."/>
        </authorList>
    </citation>
    <scope>NUCLEOTIDE SEQUENCE</scope>
    <source>
        <strain evidence="2">Duluth1</strain>
        <tissue evidence="2">Whole animal</tissue>
    </source>
</reference>
<sequence>MQTDTDGKIRQSQDITPVKSMSSATVPLSSTPSTATKVIKPMFEEISDILEG</sequence>
<dbReference type="Proteomes" id="UP000828390">
    <property type="component" value="Unassembled WGS sequence"/>
</dbReference>
<reference evidence="2" key="2">
    <citation type="submission" date="2020-11" db="EMBL/GenBank/DDBJ databases">
        <authorList>
            <person name="McCartney M.A."/>
            <person name="Auch B."/>
            <person name="Kono T."/>
            <person name="Mallez S."/>
            <person name="Becker A."/>
            <person name="Gohl D.M."/>
            <person name="Silverstein K.A.T."/>
            <person name="Koren S."/>
            <person name="Bechman K.B."/>
            <person name="Herman A."/>
            <person name="Abrahante J.E."/>
            <person name="Garbe J."/>
        </authorList>
    </citation>
    <scope>NUCLEOTIDE SEQUENCE</scope>
    <source>
        <strain evidence="2">Duluth1</strain>
        <tissue evidence="2">Whole animal</tissue>
    </source>
</reference>
<feature type="compositionally biased region" description="Polar residues" evidence="1">
    <location>
        <begin position="12"/>
        <end position="32"/>
    </location>
</feature>
<dbReference type="EMBL" id="JAIWYP010000007">
    <property type="protein sequence ID" value="KAH3791775.1"/>
    <property type="molecule type" value="Genomic_DNA"/>
</dbReference>
<proteinExistence type="predicted"/>
<organism evidence="2 3">
    <name type="scientific">Dreissena polymorpha</name>
    <name type="common">Zebra mussel</name>
    <name type="synonym">Mytilus polymorpha</name>
    <dbReference type="NCBI Taxonomy" id="45954"/>
    <lineage>
        <taxon>Eukaryota</taxon>
        <taxon>Metazoa</taxon>
        <taxon>Spiralia</taxon>
        <taxon>Lophotrochozoa</taxon>
        <taxon>Mollusca</taxon>
        <taxon>Bivalvia</taxon>
        <taxon>Autobranchia</taxon>
        <taxon>Heteroconchia</taxon>
        <taxon>Euheterodonta</taxon>
        <taxon>Imparidentia</taxon>
        <taxon>Neoheterodontei</taxon>
        <taxon>Myida</taxon>
        <taxon>Dreissenoidea</taxon>
        <taxon>Dreissenidae</taxon>
        <taxon>Dreissena</taxon>
    </lineage>
</organism>
<feature type="compositionally biased region" description="Basic and acidic residues" evidence="1">
    <location>
        <begin position="1"/>
        <end position="11"/>
    </location>
</feature>